<evidence type="ECO:0000259" key="1">
    <source>
        <dbReference type="SMART" id="SM00382"/>
    </source>
</evidence>
<accession>A0A7V0LV43</accession>
<sequence>MKGTGLKSIHQAYMDFFGLKKRPFAITPDPEFYFESSSHKKALVHMEYAVTEKMGFAMVTGEVGTGKTLTARIFMEKMRPKINSALILHPILTERELLYSIVQDLGLRMDKKRPTKKELLDKISSFILSSAENGKRTVIIIDEAQDLKPNILESLRLISNLETGKEKLLDIILLGQPELEKKLSRYTLRQLNQRILVRTRLNPLQEEEIEAYLDMRIQKSGGEKFYDSSIIPLVYRYSKGIPRLINAVMERALIAAFVDDSKILKKRHLKLAHASLLGE</sequence>
<organism evidence="2">
    <name type="scientific">candidate division WOR-3 bacterium</name>
    <dbReference type="NCBI Taxonomy" id="2052148"/>
    <lineage>
        <taxon>Bacteria</taxon>
        <taxon>Bacteria division WOR-3</taxon>
    </lineage>
</organism>
<evidence type="ECO:0000313" key="2">
    <source>
        <dbReference type="EMBL" id="HDL60301.1"/>
    </source>
</evidence>
<proteinExistence type="predicted"/>
<dbReference type="Gene3D" id="3.40.50.300">
    <property type="entry name" value="P-loop containing nucleotide triphosphate hydrolases"/>
    <property type="match status" value="1"/>
</dbReference>
<dbReference type="Proteomes" id="UP000886381">
    <property type="component" value="Unassembled WGS sequence"/>
</dbReference>
<dbReference type="AlphaFoldDB" id="A0A7V0LV43"/>
<protein>
    <submittedName>
        <fullName evidence="2">DUF2075 domain-containing protein</fullName>
    </submittedName>
</protein>
<gene>
    <name evidence="2" type="ORF">ENH14_02475</name>
</gene>
<dbReference type="InterPro" id="IPR049945">
    <property type="entry name" value="AAA_22"/>
</dbReference>
<feature type="domain" description="AAA+ ATPase" evidence="1">
    <location>
        <begin position="53"/>
        <end position="207"/>
    </location>
</feature>
<dbReference type="InterPro" id="IPR027417">
    <property type="entry name" value="P-loop_NTPase"/>
</dbReference>
<dbReference type="PANTHER" id="PTHR35894:SF1">
    <property type="entry name" value="PHOSPHORIBULOKINASE _ URIDINE KINASE FAMILY"/>
    <property type="match status" value="1"/>
</dbReference>
<dbReference type="PANTHER" id="PTHR35894">
    <property type="entry name" value="GENERAL SECRETION PATHWAY PROTEIN A-RELATED"/>
    <property type="match status" value="1"/>
</dbReference>
<dbReference type="InterPro" id="IPR052026">
    <property type="entry name" value="ExeA_AAA_ATPase_DNA-bind"/>
</dbReference>
<dbReference type="EMBL" id="DRDR01000105">
    <property type="protein sequence ID" value="HDL60301.1"/>
    <property type="molecule type" value="Genomic_DNA"/>
</dbReference>
<dbReference type="GO" id="GO:0016887">
    <property type="term" value="F:ATP hydrolysis activity"/>
    <property type="evidence" value="ECO:0007669"/>
    <property type="project" value="InterPro"/>
</dbReference>
<dbReference type="SMART" id="SM00382">
    <property type="entry name" value="AAA"/>
    <property type="match status" value="1"/>
</dbReference>
<dbReference type="InterPro" id="IPR003593">
    <property type="entry name" value="AAA+_ATPase"/>
</dbReference>
<dbReference type="SUPFAM" id="SSF52540">
    <property type="entry name" value="P-loop containing nucleoside triphosphate hydrolases"/>
    <property type="match status" value="1"/>
</dbReference>
<comment type="caution">
    <text evidence="2">The sequence shown here is derived from an EMBL/GenBank/DDBJ whole genome shotgun (WGS) entry which is preliminary data.</text>
</comment>
<reference evidence="2" key="1">
    <citation type="journal article" date="2020" name="mSystems">
        <title>Genome- and Community-Level Interaction Insights into Carbon Utilization and Element Cycling Functions of Hydrothermarchaeota in Hydrothermal Sediment.</title>
        <authorList>
            <person name="Zhou Z."/>
            <person name="Liu Y."/>
            <person name="Xu W."/>
            <person name="Pan J."/>
            <person name="Luo Z.H."/>
            <person name="Li M."/>
        </authorList>
    </citation>
    <scope>NUCLEOTIDE SEQUENCE [LARGE SCALE GENOMIC DNA]</scope>
    <source>
        <strain evidence="2">HyVt-28</strain>
    </source>
</reference>
<name>A0A7V0LV43_UNCW3</name>
<dbReference type="Pfam" id="PF13401">
    <property type="entry name" value="AAA_22"/>
    <property type="match status" value="1"/>
</dbReference>